<organism evidence="1 2">
    <name type="scientific">Petrolisthes manimaculis</name>
    <dbReference type="NCBI Taxonomy" id="1843537"/>
    <lineage>
        <taxon>Eukaryota</taxon>
        <taxon>Metazoa</taxon>
        <taxon>Ecdysozoa</taxon>
        <taxon>Arthropoda</taxon>
        <taxon>Crustacea</taxon>
        <taxon>Multicrustacea</taxon>
        <taxon>Malacostraca</taxon>
        <taxon>Eumalacostraca</taxon>
        <taxon>Eucarida</taxon>
        <taxon>Decapoda</taxon>
        <taxon>Pleocyemata</taxon>
        <taxon>Anomura</taxon>
        <taxon>Galatheoidea</taxon>
        <taxon>Porcellanidae</taxon>
        <taxon>Petrolisthes</taxon>
    </lineage>
</organism>
<evidence type="ECO:0000313" key="2">
    <source>
        <dbReference type="Proteomes" id="UP001292094"/>
    </source>
</evidence>
<dbReference type="EMBL" id="JAWZYT010000731">
    <property type="protein sequence ID" value="KAK4319714.1"/>
    <property type="molecule type" value="Genomic_DNA"/>
</dbReference>
<proteinExistence type="predicted"/>
<dbReference type="AlphaFoldDB" id="A0AAE1UIG5"/>
<comment type="caution">
    <text evidence="1">The sequence shown here is derived from an EMBL/GenBank/DDBJ whole genome shotgun (WGS) entry which is preliminary data.</text>
</comment>
<reference evidence="1" key="1">
    <citation type="submission" date="2023-11" db="EMBL/GenBank/DDBJ databases">
        <title>Genome assemblies of two species of porcelain crab, Petrolisthes cinctipes and Petrolisthes manimaculis (Anomura: Porcellanidae).</title>
        <authorList>
            <person name="Angst P."/>
        </authorList>
    </citation>
    <scope>NUCLEOTIDE SEQUENCE</scope>
    <source>
        <strain evidence="1">PB745_02</strain>
        <tissue evidence="1">Gill</tissue>
    </source>
</reference>
<sequence>MIHFMAQLVEAVVTVSITNLISFHHMHCSLGRHSPEEGANKTVSQTVYEVAMEAGYAGASCSDTYSSCPYTSHQMMAVARVVLQ</sequence>
<accession>A0AAE1UIG5</accession>
<evidence type="ECO:0000313" key="1">
    <source>
        <dbReference type="EMBL" id="KAK4319714.1"/>
    </source>
</evidence>
<protein>
    <submittedName>
        <fullName evidence="1">Uncharacterized protein</fullName>
    </submittedName>
</protein>
<keyword evidence="2" id="KW-1185">Reference proteome</keyword>
<gene>
    <name evidence="1" type="ORF">Pmani_009371</name>
</gene>
<dbReference type="Proteomes" id="UP001292094">
    <property type="component" value="Unassembled WGS sequence"/>
</dbReference>
<name>A0AAE1UIG5_9EUCA</name>